<dbReference type="InterPro" id="IPR009078">
    <property type="entry name" value="Ferritin-like_SF"/>
</dbReference>
<dbReference type="STRING" id="29655.A0A0K9Q4K8"/>
<evidence type="ECO:0000256" key="1">
    <source>
        <dbReference type="ARBA" id="ARBA00009303"/>
    </source>
</evidence>
<comment type="caution">
    <text evidence="2">The sequence shown here is derived from an EMBL/GenBank/DDBJ whole genome shotgun (WGS) entry which is preliminary data.</text>
</comment>
<comment type="similarity">
    <text evidence="1">Belongs to the ribonucleoside diphosphate reductase small chain family.</text>
</comment>
<dbReference type="EMBL" id="LFYR01000069">
    <property type="protein sequence ID" value="KMZ76206.1"/>
    <property type="molecule type" value="Genomic_DNA"/>
</dbReference>
<dbReference type="GO" id="GO:0009263">
    <property type="term" value="P:deoxyribonucleotide biosynthetic process"/>
    <property type="evidence" value="ECO:0007669"/>
    <property type="project" value="InterPro"/>
</dbReference>
<dbReference type="OrthoDB" id="10248373at2759"/>
<keyword evidence="3" id="KW-1185">Reference proteome</keyword>
<accession>A0A0K9Q4K8</accession>
<dbReference type="OMA" id="NTIPCVA"/>
<dbReference type="PANTHER" id="PTHR23409">
    <property type="entry name" value="RIBONUCLEOSIDE-DIPHOSPHATE REDUCTASE SMALL CHAIN"/>
    <property type="match status" value="1"/>
</dbReference>
<gene>
    <name evidence="2" type="ORF">ZOSMA_105G00360</name>
</gene>
<dbReference type="InterPro" id="IPR012348">
    <property type="entry name" value="RNR-like"/>
</dbReference>
<name>A0A0K9Q4K8_ZOSMR</name>
<sequence length="331" mass="37743">MPSIPDEPLLTPNPDRFCMFPINYPEIWEMYKKAEASFWTAEEVDLSQDTRHWEHTLTNNERHFITHVLAFFAASDGIVLENLAVRFMKEVQVSEARAFYGFQIAIENIHSEMYSLLLECYIKDSAEKTRLFHAVETIPCVKKKADWAMRWIDGAESFAERIVAFACVEGIFFSGSFCAIFWLKKRGLMPGLTFSNELISRDEGLHCDFACLLYGLLNTKLSEEKIRGIVSDAVDIEREFVCDALPCALVGMNGVLMSQYIEFVADRLLGALGYGKLYDASNPFDWMELISLQGKTNFFEKRVGEYQKASVMSSLDANSGNNFVFTLDDDF</sequence>
<dbReference type="InterPro" id="IPR000358">
    <property type="entry name" value="RNR_small_fam"/>
</dbReference>
<protein>
    <submittedName>
        <fullName evidence="2">Ribonucleoside-diphosphate reductase</fullName>
    </submittedName>
</protein>
<dbReference type="PROSITE" id="PS00368">
    <property type="entry name" value="RIBORED_SMALL"/>
    <property type="match status" value="1"/>
</dbReference>
<dbReference type="InterPro" id="IPR033909">
    <property type="entry name" value="RNR_small"/>
</dbReference>
<organism evidence="2 3">
    <name type="scientific">Zostera marina</name>
    <name type="common">Eelgrass</name>
    <dbReference type="NCBI Taxonomy" id="29655"/>
    <lineage>
        <taxon>Eukaryota</taxon>
        <taxon>Viridiplantae</taxon>
        <taxon>Streptophyta</taxon>
        <taxon>Embryophyta</taxon>
        <taxon>Tracheophyta</taxon>
        <taxon>Spermatophyta</taxon>
        <taxon>Magnoliopsida</taxon>
        <taxon>Liliopsida</taxon>
        <taxon>Zosteraceae</taxon>
        <taxon>Zostera</taxon>
    </lineage>
</organism>
<dbReference type="Proteomes" id="UP000036987">
    <property type="component" value="Unassembled WGS sequence"/>
</dbReference>
<dbReference type="Pfam" id="PF00268">
    <property type="entry name" value="Ribonuc_red_sm"/>
    <property type="match status" value="1"/>
</dbReference>
<evidence type="ECO:0000313" key="2">
    <source>
        <dbReference type="EMBL" id="KMZ76206.1"/>
    </source>
</evidence>
<dbReference type="GO" id="GO:0016491">
    <property type="term" value="F:oxidoreductase activity"/>
    <property type="evidence" value="ECO:0007669"/>
    <property type="project" value="InterPro"/>
</dbReference>
<evidence type="ECO:0000313" key="3">
    <source>
        <dbReference type="Proteomes" id="UP000036987"/>
    </source>
</evidence>
<dbReference type="InterPro" id="IPR030475">
    <property type="entry name" value="RNR_small_AS"/>
</dbReference>
<dbReference type="SUPFAM" id="SSF47240">
    <property type="entry name" value="Ferritin-like"/>
    <property type="match status" value="1"/>
</dbReference>
<dbReference type="Gene3D" id="1.10.620.20">
    <property type="entry name" value="Ribonucleotide Reductase, subunit A"/>
    <property type="match status" value="1"/>
</dbReference>
<dbReference type="AlphaFoldDB" id="A0A0K9Q4K8"/>
<dbReference type="PANTHER" id="PTHR23409:SF18">
    <property type="entry name" value="RIBONUCLEOSIDE-DIPHOSPHATE REDUCTASE SUBUNIT M2"/>
    <property type="match status" value="1"/>
</dbReference>
<reference evidence="3" key="1">
    <citation type="journal article" date="2016" name="Nature">
        <title>The genome of the seagrass Zostera marina reveals angiosperm adaptation to the sea.</title>
        <authorList>
            <person name="Olsen J.L."/>
            <person name="Rouze P."/>
            <person name="Verhelst B."/>
            <person name="Lin Y.-C."/>
            <person name="Bayer T."/>
            <person name="Collen J."/>
            <person name="Dattolo E."/>
            <person name="De Paoli E."/>
            <person name="Dittami S."/>
            <person name="Maumus F."/>
            <person name="Michel G."/>
            <person name="Kersting A."/>
            <person name="Lauritano C."/>
            <person name="Lohaus R."/>
            <person name="Toepel M."/>
            <person name="Tonon T."/>
            <person name="Vanneste K."/>
            <person name="Amirebrahimi M."/>
            <person name="Brakel J."/>
            <person name="Bostroem C."/>
            <person name="Chovatia M."/>
            <person name="Grimwood J."/>
            <person name="Jenkins J.W."/>
            <person name="Jueterbock A."/>
            <person name="Mraz A."/>
            <person name="Stam W.T."/>
            <person name="Tice H."/>
            <person name="Bornberg-Bauer E."/>
            <person name="Green P.J."/>
            <person name="Pearson G.A."/>
            <person name="Procaccini G."/>
            <person name="Duarte C.M."/>
            <person name="Schmutz J."/>
            <person name="Reusch T.B.H."/>
            <person name="Van de Peer Y."/>
        </authorList>
    </citation>
    <scope>NUCLEOTIDE SEQUENCE [LARGE SCALE GENOMIC DNA]</scope>
    <source>
        <strain evidence="3">cv. Finnish</strain>
    </source>
</reference>
<dbReference type="CDD" id="cd01049">
    <property type="entry name" value="RNRR2"/>
    <property type="match status" value="1"/>
</dbReference>
<proteinExistence type="inferred from homology"/>